<dbReference type="PANTHER" id="PTHR46534:SF2">
    <property type="entry name" value="VWFD DOMAIN-CONTAINING PROTEIN"/>
    <property type="match status" value="1"/>
</dbReference>
<feature type="chain" id="PRO_5047331603" evidence="1">
    <location>
        <begin position="28"/>
        <end position="1423"/>
    </location>
</feature>
<dbReference type="PANTHER" id="PTHR46534">
    <property type="entry name" value="IGGFC_BINDING DOMAIN-CONTAINING PROTEIN"/>
    <property type="match status" value="1"/>
</dbReference>
<evidence type="ECO:0000256" key="1">
    <source>
        <dbReference type="SAM" id="SignalP"/>
    </source>
</evidence>
<keyword evidence="1" id="KW-0732">Signal</keyword>
<gene>
    <name evidence="3" type="ORF">K6Y31_03390</name>
</gene>
<dbReference type="EMBL" id="JAIMJA010000002">
    <property type="protein sequence ID" value="MCE2593854.1"/>
    <property type="molecule type" value="Genomic_DNA"/>
</dbReference>
<feature type="domain" description="IgGFc-binding protein N-terminal" evidence="2">
    <location>
        <begin position="125"/>
        <end position="411"/>
    </location>
</feature>
<proteinExistence type="predicted"/>
<evidence type="ECO:0000259" key="2">
    <source>
        <dbReference type="Pfam" id="PF17517"/>
    </source>
</evidence>
<organism evidence="3 4">
    <name type="scientific">Motilimonas cestriensis</name>
    <dbReference type="NCBI Taxonomy" id="2742685"/>
    <lineage>
        <taxon>Bacteria</taxon>
        <taxon>Pseudomonadati</taxon>
        <taxon>Pseudomonadota</taxon>
        <taxon>Gammaproteobacteria</taxon>
        <taxon>Alteromonadales</taxon>
        <taxon>Alteromonadales genera incertae sedis</taxon>
        <taxon>Motilimonas</taxon>
    </lineage>
</organism>
<dbReference type="Proteomes" id="UP001201273">
    <property type="component" value="Unassembled WGS sequence"/>
</dbReference>
<sequence>MIKSCPKFILSLLVIWVAFSFSYSAHAALDSKGTEFVLSFPKNYSKNGKRSLFISSEIASSGTVSVSGLNYSVPFSVAENSVVRIDLPLGVESMPVNAVSNLAVRVVADNEVTVYGLNQRLNTTDAYLGLPIDTLGLEYYIASYTPINSGVPSQIVVVGVYDNTSVTITPKSNIGSHLAGQPFTIKLNKDQTYYFESNGDLTGSNIKASVPVGVFSGVKCVNIPVSAGACDHIVEMLPAVPTWGESFLTVPLATRKRGDFFRILASEDSTEILINNESVKVLNKGEFFETVLTQSSIITSTFPTLLTQFSAGSGYDGVTSDPFMMLVPPSEQFLSKYSFTTLGQDVGFVNSFVNVVIPTESIGSLELNQIVIEENLFSPIGQSGFSGAQILIPAGSHSIAADVPFGIYVYGFGSYDSYGYTGGMAFEFINPKGDAFVPNVKLSQLGEYAQGIAGDSEDLNLNGLLDSGEDLNNDGVIGRRNEDINGNDILDDGEDLNQDGLIDVDTGIFNISLSEASANLRIETDSFVPGSLSVNFRIYLVDTSAPGVGTLIVSDGAGNTVEKEISLSNMPIMTKVKVISTISSNDIDLDNTSFMKAPDKVDILADSTVVEWNFASFSVAQSENLDYELVFKNPIPDETRLVTHKLELEYTNFDGTLIRKVLGEQNVNVARSTFDLDAVTDKPIYISGENVLIDGSVLNLSNFAADATVKLYIKDADGNLVTSFSEITVSQVAEGISLPIDTNIFSTADIFVGEYTLVAVLTDAISGAPVEVTQVFTVTTENGSLANVQSRVTTDKASYAPWDLVSLETLAENIADRSMVEGAKGYLKVLAPDNSVLLEKEVTLNTLSAKLQLTNQFTNQLSDALVGNYGVVWEVRNTSNEVLSAAASSFTVTSELKDVLLASVKVDSDAVYYSQANMCHFDYINRSSVTTGNVAMKYQLIRMADEVVISDTTVDTDIAAKTTQNFKLAIDTKMNSGSYACIAQAKFDDKWETLASDTFELNIDVDIVETLGKVLVLQDVSTDDNTADPFGPSAAKLASQNAVLTTLLESEHFGYKFTDNVSDFVTELNSSQYDAYLVLPELLELTSEAQTLLKYSVFVGDGLYVSNKSLANAAELEKALGIELAQKQPVVKSLILNDVLLPLATQQPFTFSDSAYSFHPVTASLIGFYEQVNSTEQWQYDDGIQCIVTNEPPAMSLNSYGKGISVYSGFDLMAQANTTTSYLSELLTGVIKQVHQDVRVADVYKVTSLTVTVESDNSPIPGRLLLTLPSGLELIDGGAFVTAGSETEWLFDLATDSSQQTTIQVMGTVAGNYELEVALESGITPNYQAQQVNVIGLSIIADDSSIAKASSLVQAELQLNPRDARLKFVLRALGKAEQMQVNGAISGAVKQLDIAINHLEYVDIDTAEIMQILMQLRLNLVQL</sequence>
<dbReference type="InterPro" id="IPR035234">
    <property type="entry name" value="IgGFc-bd_N"/>
</dbReference>
<dbReference type="RefSeq" id="WP_233051430.1">
    <property type="nucleotide sequence ID" value="NZ_JAIMJA010000002.1"/>
</dbReference>
<feature type="signal peptide" evidence="1">
    <location>
        <begin position="1"/>
        <end position="27"/>
    </location>
</feature>
<comment type="caution">
    <text evidence="3">The sequence shown here is derived from an EMBL/GenBank/DDBJ whole genome shotgun (WGS) entry which is preliminary data.</text>
</comment>
<evidence type="ECO:0000313" key="4">
    <source>
        <dbReference type="Proteomes" id="UP001201273"/>
    </source>
</evidence>
<dbReference type="Pfam" id="PF17517">
    <property type="entry name" value="IgGFc_binding"/>
    <property type="match status" value="1"/>
</dbReference>
<protein>
    <submittedName>
        <fullName evidence="3">IgGFc-binding protein</fullName>
    </submittedName>
</protein>
<keyword evidence="4" id="KW-1185">Reference proteome</keyword>
<evidence type="ECO:0000313" key="3">
    <source>
        <dbReference type="EMBL" id="MCE2593854.1"/>
    </source>
</evidence>
<accession>A0ABS8W7R5</accession>
<name>A0ABS8W7R5_9GAMM</name>
<reference evidence="3 4" key="1">
    <citation type="journal article" date="2022" name="Environ. Microbiol. Rep.">
        <title>Eco-phylogenetic analyses reveal divergent evolution of vitamin B12 metabolism in the marine bacterial family 'Psychromonadaceae'.</title>
        <authorList>
            <person name="Jin X."/>
            <person name="Yang Y."/>
            <person name="Cao H."/>
            <person name="Gao B."/>
            <person name="Zhao Z."/>
        </authorList>
    </citation>
    <scope>NUCLEOTIDE SEQUENCE [LARGE SCALE GENOMIC DNA]</scope>
    <source>
        <strain evidence="3 4">MKS20</strain>
    </source>
</reference>